<dbReference type="NCBIfam" id="NF002290">
    <property type="entry name" value="PRK01213.1"/>
    <property type="match status" value="1"/>
</dbReference>
<feature type="active site" evidence="8">
    <location>
        <position position="69"/>
    </location>
</feature>
<dbReference type="PANTHER" id="PTHR43555:SF1">
    <property type="entry name" value="PHOSPHORIBOSYLFORMYLGLYCINAMIDINE SYNTHASE SUBUNIT PURL"/>
    <property type="match status" value="1"/>
</dbReference>
<dbReference type="PIRSF" id="PIRSF001587">
    <property type="entry name" value="FGAM_synthase_II"/>
    <property type="match status" value="1"/>
</dbReference>
<comment type="similarity">
    <text evidence="8">Belongs to the FGAMS family.</text>
</comment>
<dbReference type="GO" id="GO:0005737">
    <property type="term" value="C:cytoplasm"/>
    <property type="evidence" value="ECO:0007669"/>
    <property type="project" value="UniProtKB-SubCell"/>
</dbReference>
<dbReference type="AlphaFoldDB" id="I7KCV9"/>
<feature type="active site" description="Proton acceptor" evidence="8">
    <location>
        <position position="115"/>
    </location>
</feature>
<evidence type="ECO:0000256" key="6">
    <source>
        <dbReference type="ARBA" id="ARBA00022840"/>
    </source>
</evidence>
<reference evidence="13" key="1">
    <citation type="journal article" date="2012" name="J. Bacteriol.">
        <title>Complete genome sequence of the hydrogenotrophic, methanogenic archaeon Methanoculleus bourgensis strain MS2T, isolated from a sewage sludge digester.</title>
        <authorList>
            <person name="Maus I."/>
            <person name="Wibberg D."/>
            <person name="Stantscheff R."/>
            <person name="Eikmeyer F.G."/>
            <person name="Seffner A."/>
            <person name="Boelter J."/>
            <person name="Szczepanowski R."/>
            <person name="Blom J."/>
            <person name="Jaenicke S."/>
            <person name="Konig H."/>
            <person name="Puhler A."/>
            <person name="Schluter A."/>
        </authorList>
    </citation>
    <scope>NUCLEOTIDE SEQUENCE [LARGE SCALE GENOMIC DNA]</scope>
    <source>
        <strain evidence="13">ATCC 43281 / DSM 3045 / OCM 15 / MS2</strain>
    </source>
</reference>
<dbReference type="GO" id="GO:0000287">
    <property type="term" value="F:magnesium ion binding"/>
    <property type="evidence" value="ECO:0007669"/>
    <property type="project" value="UniProtKB-UniRule"/>
</dbReference>
<feature type="binding site" evidence="8">
    <location>
        <position position="72"/>
    </location>
    <ligand>
        <name>ATP</name>
        <dbReference type="ChEBI" id="CHEBI:30616"/>
    </ligand>
</feature>
<dbReference type="BioCyc" id="MBOU1201294:BN140_RS06840-MONOMER"/>
<evidence type="ECO:0000313" key="13">
    <source>
        <dbReference type="Proteomes" id="UP000009007"/>
    </source>
</evidence>
<proteinExistence type="inferred from homology"/>
<feature type="binding site" evidence="8">
    <location>
        <position position="545"/>
    </location>
    <ligand>
        <name>substrate</name>
    </ligand>
</feature>
<feature type="binding site" evidence="8">
    <location>
        <position position="505"/>
    </location>
    <ligand>
        <name>ATP</name>
        <dbReference type="ChEBI" id="CHEBI:30616"/>
    </ligand>
</feature>
<sequence>MTGSYPTIGRRTSKSGYLDSPACTRLSRSATHQLYSMLSAQDLALLQKTLGRDLTDVEVACFENLWSEHCSYRSTKPLLKTLPTEGDEVLLGPGDDAAIVRFSDTCALAIGMESHNHPSYVDPYEGAATGVGGIVRDILSMGARPIALMDPLYFGPLDTEKNRYLFEQVVAGVADYGNCIGVPVVRGELVFDHSYSGNPLVNVVCVGIVDPDRYITARVKQPGNHLVLLGSSTGRDGLGGASFASRDLAGDTEAASRPSVQVGDPYTEKLLIDAILEMAETGKLLSCRDLGAAGLAGASSEMASTFGAVIYADQVHLRETGMVPREIMLAESQERMMVEVAPEDVALVGRIAEKYDLGWSDVGEVISEPRYIVKFHGEVVADLPIDLLVGGAPLCSWEKEPYSAETPFSRPEAAVKDLALAVLSHPDVARKDWVYEQYDRDVQLRTVSVQNDAAVLRLEDKALVFSCGCNPRHIYLKPFEGTANAVIENASNLACLGADPLCLVNCLNFASPEHPEVNWQLEQCVLGLGDAARRMTIPVVGGNVSLYNESDEFGTQIKPTPSLGMVGRGDVRQWTAPAKGDLLALIGTTEPDFGGSVLDAVTGCGGHAPAVADPAIVAVVRDLVREGRVTSATDLSLGGLLAALVKVAPQADVTLTGDPLEELFSETYGRFLVAVRDEAALAGVEHRIIGRVGGDALTLRLKGETVVITPEELEAALSSTTRRMRF</sequence>
<feature type="domain" description="PurM-like N-terminal" evidence="9">
    <location>
        <begin position="451"/>
        <end position="568"/>
    </location>
</feature>
<dbReference type="STRING" id="1201294.BN140_1374"/>
<dbReference type="Pfam" id="PF18072">
    <property type="entry name" value="FGAR-AT_linker"/>
    <property type="match status" value="1"/>
</dbReference>
<dbReference type="EC" id="6.3.5.3" evidence="8"/>
<dbReference type="HOGENOM" id="CLU_003100_0_1_2"/>
<feature type="binding site" evidence="8">
    <location>
        <begin position="114"/>
        <end position="117"/>
    </location>
    <ligand>
        <name>substrate</name>
    </ligand>
</feature>
<accession>I7KCV9</accession>
<dbReference type="Pfam" id="PF00586">
    <property type="entry name" value="AIRS"/>
    <property type="match status" value="2"/>
</dbReference>
<evidence type="ECO:0000256" key="3">
    <source>
        <dbReference type="ARBA" id="ARBA00022723"/>
    </source>
</evidence>
<dbReference type="Pfam" id="PF02769">
    <property type="entry name" value="AIRS_C"/>
    <property type="match status" value="2"/>
</dbReference>
<name>I7KCV9_METBM</name>
<dbReference type="InterPro" id="IPR041609">
    <property type="entry name" value="PurL_linker"/>
</dbReference>
<dbReference type="EMBL" id="HE964772">
    <property type="protein sequence ID" value="CCJ36296.1"/>
    <property type="molecule type" value="Genomic_DNA"/>
</dbReference>
<feature type="domain" description="PurM-like C-terminal" evidence="10">
    <location>
        <begin position="580"/>
        <end position="682"/>
    </location>
</feature>
<dbReference type="Gene3D" id="3.30.1330.10">
    <property type="entry name" value="PurM-like, N-terminal domain"/>
    <property type="match status" value="2"/>
</dbReference>
<feature type="domain" description="Phosphoribosylformylglycinamidine synthase linker" evidence="11">
    <location>
        <begin position="37"/>
        <end position="72"/>
    </location>
</feature>
<feature type="binding site" evidence="8">
    <location>
        <position position="543"/>
    </location>
    <ligand>
        <name>Mg(2+)</name>
        <dbReference type="ChEBI" id="CHEBI:18420"/>
        <label>1</label>
    </ligand>
</feature>
<keyword evidence="1 8" id="KW-0963">Cytoplasm</keyword>
<evidence type="ECO:0000259" key="11">
    <source>
        <dbReference type="Pfam" id="PF18072"/>
    </source>
</evidence>
<dbReference type="CDD" id="cd02203">
    <property type="entry name" value="PurL_repeat1"/>
    <property type="match status" value="1"/>
</dbReference>
<evidence type="ECO:0000256" key="8">
    <source>
        <dbReference type="HAMAP-Rule" id="MF_00420"/>
    </source>
</evidence>
<feature type="binding site" evidence="8">
    <location>
        <position position="136"/>
    </location>
    <ligand>
        <name>substrate</name>
    </ligand>
</feature>
<evidence type="ECO:0000259" key="10">
    <source>
        <dbReference type="Pfam" id="PF02769"/>
    </source>
</evidence>
<comment type="caution">
    <text evidence="8">Lacks conserved residue(s) required for the propagation of feature annotation.</text>
</comment>
<evidence type="ECO:0000256" key="7">
    <source>
        <dbReference type="ARBA" id="ARBA00022842"/>
    </source>
</evidence>
<dbReference type="FunFam" id="3.30.1330.10:FF:000004">
    <property type="entry name" value="Phosphoribosylformylglycinamidine synthase subunit PurL"/>
    <property type="match status" value="1"/>
</dbReference>
<dbReference type="InterPro" id="IPR010918">
    <property type="entry name" value="PurM-like_C_dom"/>
</dbReference>
<dbReference type="InterPro" id="IPR036921">
    <property type="entry name" value="PurM-like_N_sf"/>
</dbReference>
<comment type="subcellular location">
    <subcellularLocation>
        <location evidence="8">Cytoplasm</location>
    </subcellularLocation>
</comment>
<keyword evidence="7 8" id="KW-0460">Magnesium</keyword>
<dbReference type="SUPFAM" id="SSF56042">
    <property type="entry name" value="PurM C-terminal domain-like"/>
    <property type="match status" value="2"/>
</dbReference>
<comment type="subunit">
    <text evidence="8">Monomer. Part of the FGAM synthase complex composed of 1 PurL, 1 PurQ and 2 PurS subunits.</text>
</comment>
<dbReference type="InterPro" id="IPR016188">
    <property type="entry name" value="PurM-like_N"/>
</dbReference>
<evidence type="ECO:0000256" key="4">
    <source>
        <dbReference type="ARBA" id="ARBA00022741"/>
    </source>
</evidence>
<dbReference type="Gene3D" id="3.90.650.10">
    <property type="entry name" value="PurM-like C-terminal domain"/>
    <property type="match status" value="2"/>
</dbReference>
<feature type="binding site" evidence="8">
    <location>
        <begin position="331"/>
        <end position="333"/>
    </location>
    <ligand>
        <name>substrate</name>
    </ligand>
</feature>
<gene>
    <name evidence="8 12" type="primary">purL</name>
    <name evidence="12" type="ordered locus">BN140_1374</name>
</gene>
<dbReference type="GO" id="GO:0005524">
    <property type="term" value="F:ATP binding"/>
    <property type="evidence" value="ECO:0007669"/>
    <property type="project" value="UniProtKB-UniRule"/>
</dbReference>
<dbReference type="GO" id="GO:0006189">
    <property type="term" value="P:'de novo' IMP biosynthetic process"/>
    <property type="evidence" value="ECO:0007669"/>
    <property type="project" value="UniProtKB-UniRule"/>
</dbReference>
<dbReference type="PATRIC" id="fig|1201294.9.peg.1511"/>
<organism evidence="12 13">
    <name type="scientific">Methanoculleus bourgensis (strain ATCC 43281 / DSM 3045 / OCM 15 / MS2)</name>
    <name type="common">Methanogenium bourgense</name>
    <dbReference type="NCBI Taxonomy" id="1201294"/>
    <lineage>
        <taxon>Archaea</taxon>
        <taxon>Methanobacteriati</taxon>
        <taxon>Methanobacteriota</taxon>
        <taxon>Stenosarchaea group</taxon>
        <taxon>Methanomicrobia</taxon>
        <taxon>Methanomicrobiales</taxon>
        <taxon>Methanomicrobiaceae</taxon>
        <taxon>Methanoculleus</taxon>
    </lineage>
</organism>
<dbReference type="InterPro" id="IPR010074">
    <property type="entry name" value="PRibForGlyAmidine_synth_PurL"/>
</dbReference>
<feature type="binding site" evidence="8">
    <location>
        <position position="113"/>
    </location>
    <ligand>
        <name>Mg(2+)</name>
        <dbReference type="ChEBI" id="CHEBI:18420"/>
        <label>1</label>
    </ligand>
</feature>
<evidence type="ECO:0000256" key="1">
    <source>
        <dbReference type="ARBA" id="ARBA00022490"/>
    </source>
</evidence>
<dbReference type="InterPro" id="IPR036676">
    <property type="entry name" value="PurM-like_C_sf"/>
</dbReference>
<keyword evidence="4 8" id="KW-0547">Nucleotide-binding</keyword>
<dbReference type="UniPathway" id="UPA00074">
    <property type="reaction ID" value="UER00128"/>
</dbReference>
<feature type="binding site" evidence="8">
    <location>
        <position position="261"/>
    </location>
    <ligand>
        <name>substrate</name>
    </ligand>
</feature>
<evidence type="ECO:0000256" key="5">
    <source>
        <dbReference type="ARBA" id="ARBA00022755"/>
    </source>
</evidence>
<feature type="binding site" evidence="8">
    <location>
        <position position="289"/>
    </location>
    <ligand>
        <name>Mg(2+)</name>
        <dbReference type="ChEBI" id="CHEBI:18420"/>
        <label>2</label>
    </ligand>
</feature>
<keyword evidence="13" id="KW-1185">Reference proteome</keyword>
<protein>
    <recommendedName>
        <fullName evidence="8">Phosphoribosylformylglycinamidine synthase subunit PurL</fullName>
        <shortName evidence="8">FGAM synthase</shortName>
        <ecNumber evidence="8">6.3.5.3</ecNumber>
    </recommendedName>
    <alternativeName>
        <fullName evidence="8">Formylglycinamide ribonucleotide amidotransferase subunit II</fullName>
        <shortName evidence="8">FGAR amidotransferase II</shortName>
        <shortName evidence="8">FGAR-AT II</shortName>
    </alternativeName>
    <alternativeName>
        <fullName evidence="8">Glutamine amidotransferase PurL</fullName>
    </alternativeName>
    <alternativeName>
        <fullName evidence="8">Phosphoribosylformylglycinamidine synthase subunit II</fullName>
    </alternativeName>
</protein>
<dbReference type="SUPFAM" id="SSF55326">
    <property type="entry name" value="PurM N-terminal domain-like"/>
    <property type="match status" value="2"/>
</dbReference>
<dbReference type="GO" id="GO:0004642">
    <property type="term" value="F:phosphoribosylformylglycinamidine synthase activity"/>
    <property type="evidence" value="ECO:0007669"/>
    <property type="project" value="UniProtKB-UniRule"/>
</dbReference>
<dbReference type="KEGG" id="mbg:BN140_1374"/>
<feature type="binding site" evidence="8">
    <location>
        <position position="542"/>
    </location>
    <ligand>
        <name>ATP</name>
        <dbReference type="ChEBI" id="CHEBI:30616"/>
    </ligand>
</feature>
<dbReference type="PANTHER" id="PTHR43555">
    <property type="entry name" value="PHOSPHORIBOSYLFORMYLGLYCINAMIDINE SYNTHASE SUBUNIT PURL"/>
    <property type="match status" value="1"/>
</dbReference>
<evidence type="ECO:0000259" key="9">
    <source>
        <dbReference type="Pfam" id="PF00586"/>
    </source>
</evidence>
<evidence type="ECO:0000313" key="12">
    <source>
        <dbReference type="EMBL" id="CCJ36296.1"/>
    </source>
</evidence>
<dbReference type="NCBIfam" id="TIGR01736">
    <property type="entry name" value="FGAM_synth_II"/>
    <property type="match status" value="1"/>
</dbReference>
<feature type="domain" description="PurM-like N-terminal" evidence="9">
    <location>
        <begin position="94"/>
        <end position="209"/>
    </location>
</feature>
<keyword evidence="5 8" id="KW-0658">Purine biosynthesis</keyword>
<feature type="domain" description="PurM-like C-terminal" evidence="10">
    <location>
        <begin position="221"/>
        <end position="374"/>
    </location>
</feature>
<keyword evidence="3 8" id="KW-0479">Metal-binding</keyword>
<dbReference type="CDD" id="cd02204">
    <property type="entry name" value="PurL_repeat2"/>
    <property type="match status" value="1"/>
</dbReference>
<dbReference type="Proteomes" id="UP000009007">
    <property type="component" value="Chromosome I"/>
</dbReference>
<keyword evidence="6 8" id="KW-0067">ATP-binding</keyword>
<comment type="catalytic activity">
    <reaction evidence="8">
        <text>N(2)-formyl-N(1)-(5-phospho-beta-D-ribosyl)glycinamide + L-glutamine + ATP + H2O = 2-formamido-N(1)-(5-O-phospho-beta-D-ribosyl)acetamidine + L-glutamate + ADP + phosphate + H(+)</text>
        <dbReference type="Rhea" id="RHEA:17129"/>
        <dbReference type="ChEBI" id="CHEBI:15377"/>
        <dbReference type="ChEBI" id="CHEBI:15378"/>
        <dbReference type="ChEBI" id="CHEBI:29985"/>
        <dbReference type="ChEBI" id="CHEBI:30616"/>
        <dbReference type="ChEBI" id="CHEBI:43474"/>
        <dbReference type="ChEBI" id="CHEBI:58359"/>
        <dbReference type="ChEBI" id="CHEBI:147286"/>
        <dbReference type="ChEBI" id="CHEBI:147287"/>
        <dbReference type="ChEBI" id="CHEBI:456216"/>
        <dbReference type="EC" id="6.3.5.3"/>
    </reaction>
</comment>
<evidence type="ECO:0000256" key="2">
    <source>
        <dbReference type="ARBA" id="ARBA00022598"/>
    </source>
</evidence>
<feature type="binding site" evidence="8">
    <location>
        <position position="137"/>
    </location>
    <ligand>
        <name>Mg(2+)</name>
        <dbReference type="ChEBI" id="CHEBI:18420"/>
        <label>2</label>
    </ligand>
</feature>
<keyword evidence="2 8" id="KW-0436">Ligase</keyword>
<comment type="pathway">
    <text evidence="8">Purine metabolism; IMP biosynthesis via de novo pathway; 5-amino-1-(5-phospho-D-ribosyl)imidazole from N(2)-formyl-N(1)-(5-phospho-D-ribosyl)glycinamide: step 1/2.</text>
</comment>
<comment type="function">
    <text evidence="8">Part of the phosphoribosylformylglycinamidine synthase complex involved in the purines biosynthetic pathway. Catalyzes the ATP-dependent conversion of formylglycinamide ribonucleotide (FGAR) and glutamine to yield formylglycinamidine ribonucleotide (FGAM) and glutamate. The FGAM synthase complex is composed of three subunits. PurQ produces an ammonia molecule by converting glutamine to glutamate. PurL transfers the ammonia molecule to FGAR to form FGAM in an ATP-dependent manner. PurS interacts with PurQ and PurL and is thought to assist in the transfer of the ammonia molecule from PurQ to PurL.</text>
</comment>
<dbReference type="HAMAP" id="MF_00420">
    <property type="entry name" value="PurL_2"/>
    <property type="match status" value="1"/>
</dbReference>